<name>A0ABR3JBV1_9AGAR</name>
<comment type="caution">
    <text evidence="1">The sequence shown here is derived from an EMBL/GenBank/DDBJ whole genome shotgun (WGS) entry which is preliminary data.</text>
</comment>
<gene>
    <name evidence="1" type="ORF">HGRIS_004414</name>
</gene>
<dbReference type="Proteomes" id="UP001556367">
    <property type="component" value="Unassembled WGS sequence"/>
</dbReference>
<accession>A0ABR3JBV1</accession>
<organism evidence="1 2">
    <name type="scientific">Hohenbuehelia grisea</name>
    <dbReference type="NCBI Taxonomy" id="104357"/>
    <lineage>
        <taxon>Eukaryota</taxon>
        <taxon>Fungi</taxon>
        <taxon>Dikarya</taxon>
        <taxon>Basidiomycota</taxon>
        <taxon>Agaricomycotina</taxon>
        <taxon>Agaricomycetes</taxon>
        <taxon>Agaricomycetidae</taxon>
        <taxon>Agaricales</taxon>
        <taxon>Pleurotineae</taxon>
        <taxon>Pleurotaceae</taxon>
        <taxon>Hohenbuehelia</taxon>
    </lineage>
</organism>
<proteinExistence type="predicted"/>
<dbReference type="EMBL" id="JASNQZ010000008">
    <property type="protein sequence ID" value="KAL0953148.1"/>
    <property type="molecule type" value="Genomic_DNA"/>
</dbReference>
<protein>
    <submittedName>
        <fullName evidence="1">Uncharacterized protein</fullName>
    </submittedName>
</protein>
<sequence length="807" mass="91198">MNISASARCSYLRRLREEWHLSSCGLPEDWIRAVEKNGEDSTRSNDSDDPHLTPLGLVSAALESALSLLKHRVNRLSTASIESISVDPDSLSPDFQLVSCRNLLRIRPPEACTAKDQLIDEVSTQLMFTLLHSGTFGSMNHLLSLMFTSIPATWIIEDPVVLLPESLGPVDVSAFHALSFAVVYNPVSPSRGTTISRDSSLPVCILHPPLLVAIRGDATNQTSPSDSQALARSQLNSVATTVFAIFSRMWELKHASLDTPSVPDWLIFFGIIYLPDRVDIVAHQWMPTGSSFHVVSDVVETFSIGSEEQRTRGIDDLLDLALCLMTLQRHVFRMTALWEDFIWPWPDFNDCYNSIYDFLGFWTPSPSEAAEREGIVLHVRYCDDTPLTDDQSSWSATLEEKLNSRQSVAEWAAHVSTFNDNTRARDVPCEDFSTATTSDPRLTSLPQTLVPLGFLNICALSASAMTAQRNKRTELSALHYFDRDIRLRWRDMARTWYSARSKLPIQIPCDLSNHLDMSHSDEFIWTAIYRSLVNIVRHRTTKFRPDVQLKSAAPPHPAPDFFQPLRSERILKSFLALFLSLPQMYLLSASNKALTEGLLANVFGLQEVSASFSSVMKAHICTFQAGFSPVLALVEFRTRMWREHVECDPPLPPHSPDSIVPHHAALEVLAPSLKYMIWAFYYHHPDMYPGLLEDEQDATKYGLLPDHYLLHSFTIDDQSCALDLYWPSLRAIVDGKHYWNLHSYRVESYIISSPYMDHIFKLAAVVFQVKKHADALQADMHSVELPDGFVDKLLPHVEFELSPISWL</sequence>
<reference evidence="2" key="1">
    <citation type="submission" date="2024-06" db="EMBL/GenBank/DDBJ databases">
        <title>Multi-omics analyses provide insights into the biosynthesis of the anticancer antibiotic pleurotin in Hohenbuehelia grisea.</title>
        <authorList>
            <person name="Weaver J.A."/>
            <person name="Alberti F."/>
        </authorList>
    </citation>
    <scope>NUCLEOTIDE SEQUENCE [LARGE SCALE GENOMIC DNA]</scope>
    <source>
        <strain evidence="2">T-177</strain>
    </source>
</reference>
<evidence type="ECO:0000313" key="2">
    <source>
        <dbReference type="Proteomes" id="UP001556367"/>
    </source>
</evidence>
<keyword evidence="2" id="KW-1185">Reference proteome</keyword>
<evidence type="ECO:0000313" key="1">
    <source>
        <dbReference type="EMBL" id="KAL0953148.1"/>
    </source>
</evidence>